<name>A0A9W7BUA6_9STRA</name>
<dbReference type="InterPro" id="IPR002893">
    <property type="entry name" value="Znf_MYND"/>
</dbReference>
<keyword evidence="2 4" id="KW-0863">Zinc-finger</keyword>
<evidence type="ECO:0000256" key="4">
    <source>
        <dbReference type="PROSITE-ProRule" id="PRU00134"/>
    </source>
</evidence>
<evidence type="ECO:0000313" key="7">
    <source>
        <dbReference type="Proteomes" id="UP001165085"/>
    </source>
</evidence>
<feature type="non-terminal residue" evidence="6">
    <location>
        <position position="228"/>
    </location>
</feature>
<evidence type="ECO:0000259" key="5">
    <source>
        <dbReference type="PROSITE" id="PS50865"/>
    </source>
</evidence>
<dbReference type="Gene3D" id="3.30.40.10">
    <property type="entry name" value="Zinc/RING finger domain, C3HC4 (zinc finger)"/>
    <property type="match status" value="1"/>
</dbReference>
<dbReference type="PROSITE" id="PS50865">
    <property type="entry name" value="ZF_MYND_2"/>
    <property type="match status" value="1"/>
</dbReference>
<dbReference type="Pfam" id="PF01753">
    <property type="entry name" value="zf-MYND"/>
    <property type="match status" value="1"/>
</dbReference>
<keyword evidence="1" id="KW-0479">Metal-binding</keyword>
<proteinExistence type="predicted"/>
<accession>A0A9W7BUA6</accession>
<evidence type="ECO:0000256" key="2">
    <source>
        <dbReference type="ARBA" id="ARBA00022771"/>
    </source>
</evidence>
<dbReference type="Proteomes" id="UP001165085">
    <property type="component" value="Unassembled WGS sequence"/>
</dbReference>
<sequence>MKSSKSLPVASAQQCGFPGCSKQAPLKCSRCKEVRYCSKEHQKSHWKFHKKLCVPPGERISWPTTPTPASPAGPIAAKAAPPIVIPVAAPGSFATPAISALEEVDDSEKCIICMDRVVNVKFKGYSHSMTCRECTDETMRRGLPCPLCRKPISGYEVGKFIDSLGAHGLWPTSLKNLTQLASGEGFNEYFQDLFVGNKAPYLRWKEVFDVLEIVGDGAEREGESLEQQ</sequence>
<protein>
    <recommendedName>
        <fullName evidence="5">MYND-type domain-containing protein</fullName>
    </recommendedName>
</protein>
<dbReference type="Pfam" id="PF13920">
    <property type="entry name" value="zf-C3HC4_3"/>
    <property type="match status" value="1"/>
</dbReference>
<evidence type="ECO:0000256" key="1">
    <source>
        <dbReference type="ARBA" id="ARBA00022723"/>
    </source>
</evidence>
<keyword evidence="3" id="KW-0862">Zinc</keyword>
<comment type="caution">
    <text evidence="6">The sequence shown here is derived from an EMBL/GenBank/DDBJ whole genome shotgun (WGS) entry which is preliminary data.</text>
</comment>
<dbReference type="EMBL" id="BRXY01000475">
    <property type="protein sequence ID" value="GMH96809.1"/>
    <property type="molecule type" value="Genomic_DNA"/>
</dbReference>
<keyword evidence="7" id="KW-1185">Reference proteome</keyword>
<dbReference type="InterPro" id="IPR013083">
    <property type="entry name" value="Znf_RING/FYVE/PHD"/>
</dbReference>
<evidence type="ECO:0000313" key="6">
    <source>
        <dbReference type="EMBL" id="GMH96809.1"/>
    </source>
</evidence>
<reference evidence="7" key="1">
    <citation type="journal article" date="2023" name="Commun. Biol.">
        <title>Genome analysis of Parmales, the sister group of diatoms, reveals the evolutionary specialization of diatoms from phago-mixotrophs to photoautotrophs.</title>
        <authorList>
            <person name="Ban H."/>
            <person name="Sato S."/>
            <person name="Yoshikawa S."/>
            <person name="Yamada K."/>
            <person name="Nakamura Y."/>
            <person name="Ichinomiya M."/>
            <person name="Sato N."/>
            <person name="Blanc-Mathieu R."/>
            <person name="Endo H."/>
            <person name="Kuwata A."/>
            <person name="Ogata H."/>
        </authorList>
    </citation>
    <scope>NUCLEOTIDE SEQUENCE [LARGE SCALE GENOMIC DNA]</scope>
    <source>
        <strain evidence="7">NIES 3701</strain>
    </source>
</reference>
<dbReference type="Gene3D" id="6.10.140.2220">
    <property type="match status" value="1"/>
</dbReference>
<evidence type="ECO:0000256" key="3">
    <source>
        <dbReference type="ARBA" id="ARBA00022833"/>
    </source>
</evidence>
<organism evidence="6 7">
    <name type="scientific">Triparma strigata</name>
    <dbReference type="NCBI Taxonomy" id="1606541"/>
    <lineage>
        <taxon>Eukaryota</taxon>
        <taxon>Sar</taxon>
        <taxon>Stramenopiles</taxon>
        <taxon>Ochrophyta</taxon>
        <taxon>Bolidophyceae</taxon>
        <taxon>Parmales</taxon>
        <taxon>Triparmaceae</taxon>
        <taxon>Triparma</taxon>
    </lineage>
</organism>
<dbReference type="SUPFAM" id="SSF144232">
    <property type="entry name" value="HIT/MYND zinc finger-like"/>
    <property type="match status" value="1"/>
</dbReference>
<dbReference type="SUPFAM" id="SSF57850">
    <property type="entry name" value="RING/U-box"/>
    <property type="match status" value="1"/>
</dbReference>
<gene>
    <name evidence="6" type="ORF">TrST_g474</name>
</gene>
<dbReference type="AlphaFoldDB" id="A0A9W7BUA6"/>
<dbReference type="GO" id="GO:0008270">
    <property type="term" value="F:zinc ion binding"/>
    <property type="evidence" value="ECO:0007669"/>
    <property type="project" value="UniProtKB-KW"/>
</dbReference>
<feature type="domain" description="MYND-type" evidence="5">
    <location>
        <begin position="17"/>
        <end position="53"/>
    </location>
</feature>
<dbReference type="OrthoDB" id="105150at2759"/>